<dbReference type="FunFam" id="3.90.550.10:FF:000130">
    <property type="entry name" value="Family 2 glycosyl transferase"/>
    <property type="match status" value="1"/>
</dbReference>
<gene>
    <name evidence="3" type="ORF">ABE65_018170</name>
</gene>
<keyword evidence="4" id="KW-1185">Reference proteome</keyword>
<evidence type="ECO:0000256" key="1">
    <source>
        <dbReference type="ARBA" id="ARBA00006739"/>
    </source>
</evidence>
<dbReference type="EMBL" id="CP015378">
    <property type="protein sequence ID" value="ANC78617.1"/>
    <property type="molecule type" value="Genomic_DNA"/>
</dbReference>
<evidence type="ECO:0000313" key="3">
    <source>
        <dbReference type="EMBL" id="ANC78617.1"/>
    </source>
</evidence>
<dbReference type="Pfam" id="PF00535">
    <property type="entry name" value="Glycos_transf_2"/>
    <property type="match status" value="1"/>
</dbReference>
<dbReference type="CDD" id="cd00761">
    <property type="entry name" value="Glyco_tranf_GTA_type"/>
    <property type="match status" value="1"/>
</dbReference>
<comment type="similarity">
    <text evidence="1">Belongs to the glycosyltransferase 2 family.</text>
</comment>
<dbReference type="AlphaFoldDB" id="A0A160IQW3"/>
<dbReference type="KEGG" id="fpn:ABE65_018170"/>
<feature type="domain" description="Glycosyltransferase 2-like" evidence="2">
    <location>
        <begin position="7"/>
        <end position="150"/>
    </location>
</feature>
<protein>
    <submittedName>
        <fullName evidence="3">Glycosyl transferase</fullName>
    </submittedName>
</protein>
<evidence type="ECO:0000313" key="4">
    <source>
        <dbReference type="Proteomes" id="UP000076623"/>
    </source>
</evidence>
<dbReference type="STRING" id="1221500.ABE65_018170"/>
<proteinExistence type="inferred from homology"/>
<dbReference type="InterPro" id="IPR029044">
    <property type="entry name" value="Nucleotide-diphossugar_trans"/>
</dbReference>
<keyword evidence="3" id="KW-0808">Transferase</keyword>
<organism evidence="3 4">
    <name type="scientific">Fictibacillus phosphorivorans</name>
    <dbReference type="NCBI Taxonomy" id="1221500"/>
    <lineage>
        <taxon>Bacteria</taxon>
        <taxon>Bacillati</taxon>
        <taxon>Bacillota</taxon>
        <taxon>Bacilli</taxon>
        <taxon>Bacillales</taxon>
        <taxon>Fictibacillaceae</taxon>
        <taxon>Fictibacillus</taxon>
    </lineage>
</organism>
<dbReference type="PANTHER" id="PTHR22916:SF3">
    <property type="entry name" value="UDP-GLCNAC:BETAGAL BETA-1,3-N-ACETYLGLUCOSAMINYLTRANSFERASE-LIKE PROTEIN 1"/>
    <property type="match status" value="1"/>
</dbReference>
<reference evidence="3 4" key="1">
    <citation type="submission" date="2016-04" db="EMBL/GenBank/DDBJ databases">
        <title>Complete genome sequence of Fictibacillus phosphorivorans G25-29, a strain toxic to nematodes.</title>
        <authorList>
            <person name="Zheng Z."/>
        </authorList>
    </citation>
    <scope>NUCLEOTIDE SEQUENCE [LARGE SCALE GENOMIC DNA]</scope>
    <source>
        <strain evidence="3 4">G25-29</strain>
    </source>
</reference>
<dbReference type="Proteomes" id="UP000076623">
    <property type="component" value="Chromosome"/>
</dbReference>
<dbReference type="Gene3D" id="3.90.550.10">
    <property type="entry name" value="Spore Coat Polysaccharide Biosynthesis Protein SpsA, Chain A"/>
    <property type="match status" value="1"/>
</dbReference>
<dbReference type="RefSeq" id="WP_066398066.1">
    <property type="nucleotide sequence ID" value="NZ_CP015378.1"/>
</dbReference>
<dbReference type="GO" id="GO:0016758">
    <property type="term" value="F:hexosyltransferase activity"/>
    <property type="evidence" value="ECO:0007669"/>
    <property type="project" value="UniProtKB-ARBA"/>
</dbReference>
<dbReference type="SUPFAM" id="SSF53448">
    <property type="entry name" value="Nucleotide-diphospho-sugar transferases"/>
    <property type="match status" value="1"/>
</dbReference>
<dbReference type="InterPro" id="IPR001173">
    <property type="entry name" value="Glyco_trans_2-like"/>
</dbReference>
<evidence type="ECO:0000259" key="2">
    <source>
        <dbReference type="Pfam" id="PF00535"/>
    </source>
</evidence>
<name>A0A160IQW3_9BACL</name>
<dbReference type="PANTHER" id="PTHR22916">
    <property type="entry name" value="GLYCOSYLTRANSFERASE"/>
    <property type="match status" value="1"/>
</dbReference>
<accession>A0A160IQW3</accession>
<sequence length="250" mass="28496">MDEILVSVITPSYNAEKFIQHTIASVQSQTHQNWEMLIVDDCSKDSTVEIIKQISSEDPRVKLIQLETNSGAAVARNTAIENANGKYIAFLDSDDYWKPEKLEKQLSFMEKNDYVFSYTNYDIVSEDGTPTGTEVKVPHSLTYHDLLKNTIIGCLTVMVNIEKIGKYKMPNIRTRQDFALWLSILKDGYTAYGLQVPLSCYRKVEGSISSNKVKAAKKTWAVYRNIEKLSLPYSAWCFVNYAYNAVKKSR</sequence>